<accession>A0ACB8XJ10</accession>
<reference evidence="2" key="1">
    <citation type="journal article" date="2022" name="Mol. Ecol. Resour.">
        <title>The genomes of chicory, endive, great burdock and yacon provide insights into Asteraceae palaeo-polyploidization history and plant inulin production.</title>
        <authorList>
            <person name="Fan W."/>
            <person name="Wang S."/>
            <person name="Wang H."/>
            <person name="Wang A."/>
            <person name="Jiang F."/>
            <person name="Liu H."/>
            <person name="Zhao H."/>
            <person name="Xu D."/>
            <person name="Zhang Y."/>
        </authorList>
    </citation>
    <scope>NUCLEOTIDE SEQUENCE [LARGE SCALE GENOMIC DNA]</scope>
    <source>
        <strain evidence="2">cv. Niubang</strain>
    </source>
</reference>
<dbReference type="Proteomes" id="UP001055879">
    <property type="component" value="Linkage Group LG18"/>
</dbReference>
<evidence type="ECO:0000313" key="1">
    <source>
        <dbReference type="EMBL" id="KAI3665575.1"/>
    </source>
</evidence>
<evidence type="ECO:0000313" key="2">
    <source>
        <dbReference type="Proteomes" id="UP001055879"/>
    </source>
</evidence>
<gene>
    <name evidence="1" type="ORF">L6452_44202</name>
</gene>
<organism evidence="1 2">
    <name type="scientific">Arctium lappa</name>
    <name type="common">Greater burdock</name>
    <name type="synonym">Lappa major</name>
    <dbReference type="NCBI Taxonomy" id="4217"/>
    <lineage>
        <taxon>Eukaryota</taxon>
        <taxon>Viridiplantae</taxon>
        <taxon>Streptophyta</taxon>
        <taxon>Embryophyta</taxon>
        <taxon>Tracheophyta</taxon>
        <taxon>Spermatophyta</taxon>
        <taxon>Magnoliopsida</taxon>
        <taxon>eudicotyledons</taxon>
        <taxon>Gunneridae</taxon>
        <taxon>Pentapetalae</taxon>
        <taxon>asterids</taxon>
        <taxon>campanulids</taxon>
        <taxon>Asterales</taxon>
        <taxon>Asteraceae</taxon>
        <taxon>Carduoideae</taxon>
        <taxon>Cardueae</taxon>
        <taxon>Arctiinae</taxon>
        <taxon>Arctium</taxon>
    </lineage>
</organism>
<reference evidence="1 2" key="2">
    <citation type="journal article" date="2022" name="Mol. Ecol. Resour.">
        <title>The genomes of chicory, endive, great burdock and yacon provide insights into Asteraceae paleo-polyploidization history and plant inulin production.</title>
        <authorList>
            <person name="Fan W."/>
            <person name="Wang S."/>
            <person name="Wang H."/>
            <person name="Wang A."/>
            <person name="Jiang F."/>
            <person name="Liu H."/>
            <person name="Zhao H."/>
            <person name="Xu D."/>
            <person name="Zhang Y."/>
        </authorList>
    </citation>
    <scope>NUCLEOTIDE SEQUENCE [LARGE SCALE GENOMIC DNA]</scope>
    <source>
        <strain evidence="2">cv. Niubang</strain>
    </source>
</reference>
<keyword evidence="2" id="KW-1185">Reference proteome</keyword>
<name>A0ACB8XJ10_ARCLA</name>
<sequence>MLEKTSSESGGVICFSQISNSALAVKPETAYRNEDIEVWSNNEVGLDGDVSEGERDESKSKEVTYSASGLPKGVGENIRKLTKSQIT</sequence>
<comment type="caution">
    <text evidence="1">The sequence shown here is derived from an EMBL/GenBank/DDBJ whole genome shotgun (WGS) entry which is preliminary data.</text>
</comment>
<protein>
    <submittedName>
        <fullName evidence="1">Uncharacterized protein</fullName>
    </submittedName>
</protein>
<dbReference type="EMBL" id="CM042064">
    <property type="protein sequence ID" value="KAI3665575.1"/>
    <property type="molecule type" value="Genomic_DNA"/>
</dbReference>
<proteinExistence type="predicted"/>